<dbReference type="GO" id="GO:0008270">
    <property type="term" value="F:zinc ion binding"/>
    <property type="evidence" value="ECO:0007669"/>
    <property type="project" value="UniProtKB-KW"/>
</dbReference>
<dbReference type="SUPFAM" id="SSF57850">
    <property type="entry name" value="RING/U-box"/>
    <property type="match status" value="1"/>
</dbReference>
<gene>
    <name evidence="7" type="ORF">BaRGS_00027257</name>
</gene>
<keyword evidence="3 5" id="KW-0863">Zinc-finger</keyword>
<organism evidence="7 8">
    <name type="scientific">Batillaria attramentaria</name>
    <dbReference type="NCBI Taxonomy" id="370345"/>
    <lineage>
        <taxon>Eukaryota</taxon>
        <taxon>Metazoa</taxon>
        <taxon>Spiralia</taxon>
        <taxon>Lophotrochozoa</taxon>
        <taxon>Mollusca</taxon>
        <taxon>Gastropoda</taxon>
        <taxon>Caenogastropoda</taxon>
        <taxon>Sorbeoconcha</taxon>
        <taxon>Cerithioidea</taxon>
        <taxon>Batillariidae</taxon>
        <taxon>Batillaria</taxon>
    </lineage>
</organism>
<dbReference type="CDD" id="cd16545">
    <property type="entry name" value="RING-HC_RNF141"/>
    <property type="match status" value="1"/>
</dbReference>
<dbReference type="InterPro" id="IPR013083">
    <property type="entry name" value="Znf_RING/FYVE/PHD"/>
</dbReference>
<dbReference type="PROSITE" id="PS00518">
    <property type="entry name" value="ZF_RING_1"/>
    <property type="match status" value="1"/>
</dbReference>
<dbReference type="Gene3D" id="3.30.40.10">
    <property type="entry name" value="Zinc/RING finger domain, C3HC4 (zinc finger)"/>
    <property type="match status" value="1"/>
</dbReference>
<sequence>MGQGPSVDQKLSDLRHQQGKLQAQISVLGQIVTLSYADFLKSVEELNKITCTFSDSRGKQLQFVVKKGTDDTILWKATVRIRCYKVNTRTHRVDSCRSLTLRQYALMYREIMEQVSTLSNLQTSRQEDISTGKGEEDDDECCICMERKAEVILACGHNFCEICIDNWTSERRHSNCPLCRERVAGADDTWVLTEKPDSSDYETDIKGYLVGLADRTARICSLKDISTVIMQLVSHGLCAVCQWPGLPLVCAHKTCDWCVIIMNIDFV</sequence>
<evidence type="ECO:0000259" key="6">
    <source>
        <dbReference type="PROSITE" id="PS50089"/>
    </source>
</evidence>
<proteinExistence type="predicted"/>
<feature type="domain" description="RING-type" evidence="6">
    <location>
        <begin position="141"/>
        <end position="180"/>
    </location>
</feature>
<keyword evidence="4" id="KW-0862">Zinc</keyword>
<evidence type="ECO:0000256" key="2">
    <source>
        <dbReference type="ARBA" id="ARBA00022723"/>
    </source>
</evidence>
<evidence type="ECO:0000313" key="7">
    <source>
        <dbReference type="EMBL" id="KAK7481495.1"/>
    </source>
</evidence>
<reference evidence="7 8" key="1">
    <citation type="journal article" date="2023" name="Sci. Data">
        <title>Genome assembly of the Korean intertidal mud-creeper Batillaria attramentaria.</title>
        <authorList>
            <person name="Patra A.K."/>
            <person name="Ho P.T."/>
            <person name="Jun S."/>
            <person name="Lee S.J."/>
            <person name="Kim Y."/>
            <person name="Won Y.J."/>
        </authorList>
    </citation>
    <scope>NUCLEOTIDE SEQUENCE [LARGE SCALE GENOMIC DNA]</scope>
    <source>
        <strain evidence="7">Wonlab-2016</strain>
    </source>
</reference>
<dbReference type="Proteomes" id="UP001519460">
    <property type="component" value="Unassembled WGS sequence"/>
</dbReference>
<dbReference type="Pfam" id="PF13920">
    <property type="entry name" value="zf-C3HC4_3"/>
    <property type="match status" value="1"/>
</dbReference>
<dbReference type="SMART" id="SM00184">
    <property type="entry name" value="RING"/>
    <property type="match status" value="1"/>
</dbReference>
<dbReference type="PROSITE" id="PS50089">
    <property type="entry name" value="ZF_RING_2"/>
    <property type="match status" value="1"/>
</dbReference>
<dbReference type="PANTHER" id="PTHR12109:SF3">
    <property type="entry name" value="RING FINGER PROTEIN 141"/>
    <property type="match status" value="1"/>
</dbReference>
<dbReference type="InterPro" id="IPR017907">
    <property type="entry name" value="Znf_RING_CS"/>
</dbReference>
<keyword evidence="8" id="KW-1185">Reference proteome</keyword>
<evidence type="ECO:0000313" key="8">
    <source>
        <dbReference type="Proteomes" id="UP001519460"/>
    </source>
</evidence>
<evidence type="ECO:0000256" key="3">
    <source>
        <dbReference type="ARBA" id="ARBA00022771"/>
    </source>
</evidence>
<evidence type="ECO:0000256" key="4">
    <source>
        <dbReference type="ARBA" id="ARBA00022833"/>
    </source>
</evidence>
<evidence type="ECO:0000256" key="1">
    <source>
        <dbReference type="ARBA" id="ARBA00022017"/>
    </source>
</evidence>
<keyword evidence="2" id="KW-0479">Metal-binding</keyword>
<dbReference type="InterPro" id="IPR043400">
    <property type="entry name" value="RING-HC_RNF141"/>
</dbReference>
<evidence type="ECO:0000256" key="5">
    <source>
        <dbReference type="PROSITE-ProRule" id="PRU00175"/>
    </source>
</evidence>
<protein>
    <recommendedName>
        <fullName evidence="1">RING finger protein 141</fullName>
    </recommendedName>
</protein>
<dbReference type="PANTHER" id="PTHR12109">
    <property type="entry name" value="RING FINGER PROTEIN 141-RELATED"/>
    <property type="match status" value="1"/>
</dbReference>
<comment type="caution">
    <text evidence="7">The sequence shown here is derived from an EMBL/GenBank/DDBJ whole genome shotgun (WGS) entry which is preliminary data.</text>
</comment>
<dbReference type="AlphaFoldDB" id="A0ABD0K3P7"/>
<name>A0ABD0K3P7_9CAEN</name>
<dbReference type="InterPro" id="IPR047126">
    <property type="entry name" value="RNF141-like"/>
</dbReference>
<dbReference type="InterPro" id="IPR001841">
    <property type="entry name" value="Znf_RING"/>
</dbReference>
<accession>A0ABD0K3P7</accession>
<dbReference type="EMBL" id="JACVVK020000261">
    <property type="protein sequence ID" value="KAK7481495.1"/>
    <property type="molecule type" value="Genomic_DNA"/>
</dbReference>